<dbReference type="Proteomes" id="UP000321863">
    <property type="component" value="Unassembled WGS sequence"/>
</dbReference>
<evidence type="ECO:0000313" key="2">
    <source>
        <dbReference type="EMBL" id="GEN77521.1"/>
    </source>
</evidence>
<name>A0A511YQQ0_9FLAO</name>
<feature type="compositionally biased region" description="Basic and acidic residues" evidence="1">
    <location>
        <begin position="7"/>
        <end position="16"/>
    </location>
</feature>
<proteinExistence type="predicted"/>
<accession>A0A511YQQ0</accession>
<sequence>MISYSCQKKETEHKINEPTNNAPVMDDNILKKQIEYGSSRFFQEAGVEMPKPEFSDDELNEVAAIASDILKKNGFTEISDENFKNKVKDIFDRTLEMNSDTKILYLNFLDICNREIIQYPNNGTEYLGTYIFKKQKMITDFYYLPEIIDYKQTNPGIYDYEASLPETFKDNDGDPIKIQKWRDVEKLPEIRSNNILKIINRNKFLFNDNKGSFAWLRIHDLSFLNALVKTFGYTKDKDLLTFVLKKNYKNLDELQKILWAKKCNGDIVVNKEIFTIISEASEQDRSAYLKAISEYLVKEAGRNDGALTNESEKIKILGLIAYYSTKAGEKSGQYYDFFSIFGSKDGGARYAEEFKKNNYYQIADFKKVWEETKNSGISYPGME</sequence>
<gene>
    <name evidence="2" type="ORF">CHA01nite_32610</name>
</gene>
<comment type="caution">
    <text evidence="2">The sequence shown here is derived from an EMBL/GenBank/DDBJ whole genome shotgun (WGS) entry which is preliminary data.</text>
</comment>
<dbReference type="EMBL" id="BJYJ01000025">
    <property type="protein sequence ID" value="GEN77521.1"/>
    <property type="molecule type" value="Genomic_DNA"/>
</dbReference>
<reference evidence="2 3" key="1">
    <citation type="submission" date="2019-07" db="EMBL/GenBank/DDBJ databases">
        <title>Whole genome shotgun sequence of Chryseobacterium hagamense NBRC 105253.</title>
        <authorList>
            <person name="Hosoyama A."/>
            <person name="Uohara A."/>
            <person name="Ohji S."/>
            <person name="Ichikawa N."/>
        </authorList>
    </citation>
    <scope>NUCLEOTIDE SEQUENCE [LARGE SCALE GENOMIC DNA]</scope>
    <source>
        <strain evidence="2 3">NBRC 105253</strain>
    </source>
</reference>
<feature type="region of interest" description="Disordered" evidence="1">
    <location>
        <begin position="1"/>
        <end position="22"/>
    </location>
</feature>
<keyword evidence="3" id="KW-1185">Reference proteome</keyword>
<protein>
    <submittedName>
        <fullName evidence="2">Uncharacterized protein</fullName>
    </submittedName>
</protein>
<evidence type="ECO:0000313" key="3">
    <source>
        <dbReference type="Proteomes" id="UP000321863"/>
    </source>
</evidence>
<dbReference type="AlphaFoldDB" id="A0A511YQQ0"/>
<organism evidence="2 3">
    <name type="scientific">Chryseobacterium hagamense</name>
    <dbReference type="NCBI Taxonomy" id="395935"/>
    <lineage>
        <taxon>Bacteria</taxon>
        <taxon>Pseudomonadati</taxon>
        <taxon>Bacteroidota</taxon>
        <taxon>Flavobacteriia</taxon>
        <taxon>Flavobacteriales</taxon>
        <taxon>Weeksellaceae</taxon>
        <taxon>Chryseobacterium group</taxon>
        <taxon>Chryseobacterium</taxon>
    </lineage>
</organism>
<evidence type="ECO:0000256" key="1">
    <source>
        <dbReference type="SAM" id="MobiDB-lite"/>
    </source>
</evidence>